<dbReference type="NCBIfam" id="TIGR00220">
    <property type="entry name" value="mscL"/>
    <property type="match status" value="1"/>
</dbReference>
<dbReference type="HAMAP" id="MF_00115">
    <property type="entry name" value="MscL"/>
    <property type="match status" value="1"/>
</dbReference>
<dbReference type="GO" id="GO:0008381">
    <property type="term" value="F:mechanosensitive monoatomic ion channel activity"/>
    <property type="evidence" value="ECO:0007669"/>
    <property type="project" value="UniProtKB-UniRule"/>
</dbReference>
<dbReference type="AlphaFoldDB" id="A0A3N6WQL0"/>
<evidence type="ECO:0000313" key="12">
    <source>
        <dbReference type="Proteomes" id="UP000275225"/>
    </source>
</evidence>
<keyword evidence="9 10" id="KW-0407">Ion channel</keyword>
<dbReference type="Proteomes" id="UP000275225">
    <property type="component" value="Unassembled WGS sequence"/>
</dbReference>
<comment type="caution">
    <text evidence="11">The sequence shown here is derived from an EMBL/GenBank/DDBJ whole genome shotgun (WGS) entry which is preliminary data.</text>
</comment>
<keyword evidence="4 10" id="KW-1003">Cell membrane</keyword>
<evidence type="ECO:0000256" key="6">
    <source>
        <dbReference type="ARBA" id="ARBA00022989"/>
    </source>
</evidence>
<evidence type="ECO:0000313" key="11">
    <source>
        <dbReference type="EMBL" id="RQN09796.1"/>
    </source>
</evidence>
<comment type="subunit">
    <text evidence="10">Homopentamer.</text>
</comment>
<keyword evidence="3 10" id="KW-0813">Transport</keyword>
<dbReference type="InterPro" id="IPR036019">
    <property type="entry name" value="MscL_channel"/>
</dbReference>
<dbReference type="PROSITE" id="PS01327">
    <property type="entry name" value="MSCL"/>
    <property type="match status" value="1"/>
</dbReference>
<gene>
    <name evidence="10 11" type="primary">mscL</name>
    <name evidence="11" type="ORF">EHW97_02885</name>
</gene>
<keyword evidence="5 10" id="KW-0812">Transmembrane</keyword>
<dbReference type="Pfam" id="PF01741">
    <property type="entry name" value="MscL"/>
    <property type="match status" value="1"/>
</dbReference>
<evidence type="ECO:0000256" key="1">
    <source>
        <dbReference type="ARBA" id="ARBA00004651"/>
    </source>
</evidence>
<dbReference type="RefSeq" id="WP_124235650.1">
    <property type="nucleotide sequence ID" value="NZ_JBHUFI010000006.1"/>
</dbReference>
<dbReference type="EMBL" id="RQJX01000002">
    <property type="protein sequence ID" value="RQN09796.1"/>
    <property type="molecule type" value="Genomic_DNA"/>
</dbReference>
<evidence type="ECO:0000256" key="5">
    <source>
        <dbReference type="ARBA" id="ARBA00022692"/>
    </source>
</evidence>
<dbReference type="PANTHER" id="PTHR30266">
    <property type="entry name" value="MECHANOSENSITIVE CHANNEL MSCL"/>
    <property type="match status" value="1"/>
</dbReference>
<evidence type="ECO:0000256" key="3">
    <source>
        <dbReference type="ARBA" id="ARBA00022448"/>
    </source>
</evidence>
<dbReference type="PANTHER" id="PTHR30266:SF2">
    <property type="entry name" value="LARGE-CONDUCTANCE MECHANOSENSITIVE CHANNEL"/>
    <property type="match status" value="1"/>
</dbReference>
<name>A0A3N6WQL0_9ACTN</name>
<evidence type="ECO:0000256" key="2">
    <source>
        <dbReference type="ARBA" id="ARBA00007254"/>
    </source>
</evidence>
<dbReference type="GO" id="GO:0005886">
    <property type="term" value="C:plasma membrane"/>
    <property type="evidence" value="ECO:0007669"/>
    <property type="project" value="UniProtKB-SubCell"/>
</dbReference>
<accession>A0A3N6WQL0</accession>
<evidence type="ECO:0000256" key="9">
    <source>
        <dbReference type="ARBA" id="ARBA00023303"/>
    </source>
</evidence>
<evidence type="ECO:0000256" key="4">
    <source>
        <dbReference type="ARBA" id="ARBA00022475"/>
    </source>
</evidence>
<keyword evidence="6 10" id="KW-1133">Transmembrane helix</keyword>
<keyword evidence="12" id="KW-1185">Reference proteome</keyword>
<dbReference type="InterPro" id="IPR001185">
    <property type="entry name" value="MS_channel"/>
</dbReference>
<comment type="similarity">
    <text evidence="2 10">Belongs to the MscL family.</text>
</comment>
<dbReference type="OrthoDB" id="9810350at2"/>
<proteinExistence type="inferred from homology"/>
<evidence type="ECO:0000256" key="7">
    <source>
        <dbReference type="ARBA" id="ARBA00023065"/>
    </source>
</evidence>
<feature type="transmembrane region" description="Helical" evidence="10">
    <location>
        <begin position="72"/>
        <end position="93"/>
    </location>
</feature>
<dbReference type="InterPro" id="IPR019823">
    <property type="entry name" value="Mechanosensitive_channel_CS"/>
</dbReference>
<keyword evidence="8 10" id="KW-0472">Membrane</keyword>
<protein>
    <recommendedName>
        <fullName evidence="10">Large-conductance mechanosensitive channel</fullName>
    </recommendedName>
</protein>
<dbReference type="SUPFAM" id="SSF81330">
    <property type="entry name" value="Gated mechanosensitive channel"/>
    <property type="match status" value="1"/>
</dbReference>
<reference evidence="11 12" key="1">
    <citation type="submission" date="2018-11" db="EMBL/GenBank/DDBJ databases">
        <authorList>
            <person name="Li F."/>
        </authorList>
    </citation>
    <scope>NUCLEOTIDE SEQUENCE [LARGE SCALE GENOMIC DNA]</scope>
    <source>
        <strain evidence="11 12">YS17T</strain>
    </source>
</reference>
<keyword evidence="7 10" id="KW-0406">Ion transport</keyword>
<evidence type="ECO:0000256" key="8">
    <source>
        <dbReference type="ARBA" id="ARBA00023136"/>
    </source>
</evidence>
<comment type="function">
    <text evidence="10">Channel that opens in response to stretch forces in the membrane lipid bilayer. May participate in the regulation of osmotic pressure changes within the cell.</text>
</comment>
<comment type="subcellular location">
    <subcellularLocation>
        <location evidence="1 10">Cell membrane</location>
        <topology evidence="1 10">Multi-pass membrane protein</topology>
    </subcellularLocation>
</comment>
<dbReference type="Gene3D" id="1.10.1200.120">
    <property type="entry name" value="Large-conductance mechanosensitive channel, MscL, domain 1"/>
    <property type="match status" value="1"/>
</dbReference>
<evidence type="ECO:0000256" key="10">
    <source>
        <dbReference type="HAMAP-Rule" id="MF_00115"/>
    </source>
</evidence>
<sequence length="142" mass="15192">MLKGFKDFLFRGNIVDLAVAVVVGTAFTALVTAFTTAFINPILASLGGVDAQGLGFRIIGDNPNTFIDLGGFINAVITFIITAAVVYFIFVVPSKRLLERLQRGEEPEPEGPSEDVLLLREIRDALTDGPVQRGPQGADPTS</sequence>
<feature type="transmembrane region" description="Helical" evidence="10">
    <location>
        <begin position="12"/>
        <end position="39"/>
    </location>
</feature>
<dbReference type="InterPro" id="IPR037673">
    <property type="entry name" value="MSC/AndL"/>
</dbReference>
<organism evidence="11 12">
    <name type="scientific">Aeromicrobium camelliae</name>
    <dbReference type="NCBI Taxonomy" id="1538144"/>
    <lineage>
        <taxon>Bacteria</taxon>
        <taxon>Bacillati</taxon>
        <taxon>Actinomycetota</taxon>
        <taxon>Actinomycetes</taxon>
        <taxon>Propionibacteriales</taxon>
        <taxon>Nocardioidaceae</taxon>
        <taxon>Aeromicrobium</taxon>
    </lineage>
</organism>